<dbReference type="Proteomes" id="UP000321570">
    <property type="component" value="Unassembled WGS sequence"/>
</dbReference>
<organism evidence="1 2">
    <name type="scientific">Hymenolepis diminuta</name>
    <name type="common">Rat tapeworm</name>
    <dbReference type="NCBI Taxonomy" id="6216"/>
    <lineage>
        <taxon>Eukaryota</taxon>
        <taxon>Metazoa</taxon>
        <taxon>Spiralia</taxon>
        <taxon>Lophotrochozoa</taxon>
        <taxon>Platyhelminthes</taxon>
        <taxon>Cestoda</taxon>
        <taxon>Eucestoda</taxon>
        <taxon>Cyclophyllidea</taxon>
        <taxon>Hymenolepididae</taxon>
        <taxon>Hymenolepis</taxon>
    </lineage>
</organism>
<accession>A0A564XZT3</accession>
<evidence type="ECO:0000313" key="1">
    <source>
        <dbReference type="EMBL" id="VUZ40038.1"/>
    </source>
</evidence>
<protein>
    <submittedName>
        <fullName evidence="1">Uncharacterized protein</fullName>
    </submittedName>
</protein>
<sequence length="70" mass="8049">MSKRVHRFPIFSETASLHVKGTFAFMLWCGLTQVTHMKLSLLSRQRRTLVGYGLLCCSRSPSLCYSLWLP</sequence>
<keyword evidence="2" id="KW-1185">Reference proteome</keyword>
<name>A0A564XZT3_HYMDI</name>
<evidence type="ECO:0000313" key="2">
    <source>
        <dbReference type="Proteomes" id="UP000321570"/>
    </source>
</evidence>
<dbReference type="AlphaFoldDB" id="A0A564XZT3"/>
<reference evidence="1 2" key="1">
    <citation type="submission" date="2019-07" db="EMBL/GenBank/DDBJ databases">
        <authorList>
            <person name="Jastrzebski P J."/>
            <person name="Paukszto L."/>
            <person name="Jastrzebski P J."/>
        </authorList>
    </citation>
    <scope>NUCLEOTIDE SEQUENCE [LARGE SCALE GENOMIC DNA]</scope>
    <source>
        <strain evidence="1 2">WMS-il1</strain>
    </source>
</reference>
<proteinExistence type="predicted"/>
<gene>
    <name evidence="1" type="ORF">WMSIL1_LOCUS1172</name>
</gene>
<dbReference type="EMBL" id="CABIJS010000026">
    <property type="protein sequence ID" value="VUZ40038.1"/>
    <property type="molecule type" value="Genomic_DNA"/>
</dbReference>